<dbReference type="SUPFAM" id="SSF53474">
    <property type="entry name" value="alpha/beta-Hydrolases"/>
    <property type="match status" value="1"/>
</dbReference>
<accession>A0A3E0U3I0</accession>
<keyword evidence="2" id="KW-0378">Hydrolase</keyword>
<dbReference type="AlphaFoldDB" id="A0A3E0U3I0"/>
<protein>
    <submittedName>
        <fullName evidence="2">Hydrolase 1, exosortase A system-associated</fullName>
    </submittedName>
</protein>
<organism evidence="2 3">
    <name type="scientific">Thalassotalea euphylliae</name>
    <dbReference type="NCBI Taxonomy" id="1655234"/>
    <lineage>
        <taxon>Bacteria</taxon>
        <taxon>Pseudomonadati</taxon>
        <taxon>Pseudomonadota</taxon>
        <taxon>Gammaproteobacteria</taxon>
        <taxon>Alteromonadales</taxon>
        <taxon>Colwelliaceae</taxon>
        <taxon>Thalassotalea</taxon>
    </lineage>
</organism>
<feature type="domain" description="Serine aminopeptidase S33" evidence="1">
    <location>
        <begin position="44"/>
        <end position="243"/>
    </location>
</feature>
<comment type="caution">
    <text evidence="2">The sequence shown here is derived from an EMBL/GenBank/DDBJ whole genome shotgun (WGS) entry which is preliminary data.</text>
</comment>
<keyword evidence="3" id="KW-1185">Reference proteome</keyword>
<dbReference type="Pfam" id="PF12146">
    <property type="entry name" value="Hydrolase_4"/>
    <property type="match status" value="1"/>
</dbReference>
<evidence type="ECO:0000259" key="1">
    <source>
        <dbReference type="Pfam" id="PF12146"/>
    </source>
</evidence>
<dbReference type="InterPro" id="IPR022742">
    <property type="entry name" value="Hydrolase_4"/>
</dbReference>
<dbReference type="GO" id="GO:0016787">
    <property type="term" value="F:hydrolase activity"/>
    <property type="evidence" value="ECO:0007669"/>
    <property type="project" value="UniProtKB-KW"/>
</dbReference>
<reference evidence="3" key="1">
    <citation type="submission" date="2018-08" db="EMBL/GenBank/DDBJ databases">
        <title>Thalassotalea euphylliae genome.</title>
        <authorList>
            <person name="Summers S."/>
            <person name="Rice S.A."/>
            <person name="Freckelton M.L."/>
            <person name="Nedved B.T."/>
            <person name="Hadfield M.G."/>
        </authorList>
    </citation>
    <scope>NUCLEOTIDE SEQUENCE [LARGE SCALE GENOMIC DNA]</scope>
    <source>
        <strain evidence="3">H3</strain>
    </source>
</reference>
<dbReference type="InterPro" id="IPR029058">
    <property type="entry name" value="AB_hydrolase_fold"/>
</dbReference>
<dbReference type="Proteomes" id="UP000256899">
    <property type="component" value="Unassembled WGS sequence"/>
</dbReference>
<name>A0A3E0U3I0_9GAMM</name>
<proteinExistence type="predicted"/>
<dbReference type="NCBIfam" id="TIGR03100">
    <property type="entry name" value="hydr1_PEP"/>
    <property type="match status" value="1"/>
</dbReference>
<dbReference type="InterPro" id="IPR017531">
    <property type="entry name" value="Hydrolase-1_PEP"/>
</dbReference>
<evidence type="ECO:0000313" key="2">
    <source>
        <dbReference type="EMBL" id="REL31123.1"/>
    </source>
</evidence>
<dbReference type="EMBL" id="QUOT01000001">
    <property type="protein sequence ID" value="REL31123.1"/>
    <property type="molecule type" value="Genomic_DNA"/>
</dbReference>
<gene>
    <name evidence="2" type="ORF">DXX94_10605</name>
</gene>
<evidence type="ECO:0000313" key="3">
    <source>
        <dbReference type="Proteomes" id="UP000256899"/>
    </source>
</evidence>
<sequence>MEYTFTFSSNNEQLLSIVHPSAENSETGVLVVVGGPQYRVGSHRQFVQLARCLADAGYTTMRFDYTGMGDSSGDKAEFDNIDDDIGAAIDAFMQQQPELKRVVIWGLCDAASAALIYAHQDPRVKGLVILNPWLRSEQAMGKTMLRFYYLQRLFSKNFWRKLIAGKVDVTASVKEVKSFAADSINTGNKSHQASYQERMKKGLQQFNGKLLLILSGNDLTAKEFEQQAFTDKAWQKIESAHCFTERLTDSDHTFSTKKWKRKVEQFTLEFLRSI</sequence>
<dbReference type="RefSeq" id="WP_116015725.1">
    <property type="nucleotide sequence ID" value="NZ_QUOT01000001.1"/>
</dbReference>
<dbReference type="Gene3D" id="3.40.50.1820">
    <property type="entry name" value="alpha/beta hydrolase"/>
    <property type="match status" value="1"/>
</dbReference>